<dbReference type="Proteomes" id="UP000198323">
    <property type="component" value="Unassembled WGS sequence"/>
</dbReference>
<dbReference type="Pfam" id="PF12624">
    <property type="entry name" value="VPS13_N"/>
    <property type="match status" value="3"/>
</dbReference>
<evidence type="ECO:0000313" key="10">
    <source>
        <dbReference type="Proteomes" id="UP000198323"/>
    </source>
</evidence>
<evidence type="ECO:0000256" key="2">
    <source>
        <dbReference type="ARBA" id="ARBA00022448"/>
    </source>
</evidence>
<feature type="domain" description="Chorein N-terminal" evidence="5">
    <location>
        <begin position="2"/>
        <end position="581"/>
    </location>
</feature>
<evidence type="ECO:0000313" key="9">
    <source>
        <dbReference type="EMBL" id="OXB53879.1"/>
    </source>
</evidence>
<comment type="similarity">
    <text evidence="1">Belongs to the VPS13 family.</text>
</comment>
<feature type="domain" description="Chorein N-terminal" evidence="5">
    <location>
        <begin position="582"/>
        <end position="774"/>
    </location>
</feature>
<dbReference type="STRING" id="9009.A0A226MFT2"/>
<feature type="domain" description="VPS13-like middle region" evidence="6">
    <location>
        <begin position="1008"/>
        <end position="1473"/>
    </location>
</feature>
<organism evidence="9 10">
    <name type="scientific">Callipepla squamata</name>
    <name type="common">Scaled quail</name>
    <dbReference type="NCBI Taxonomy" id="9009"/>
    <lineage>
        <taxon>Eukaryota</taxon>
        <taxon>Metazoa</taxon>
        <taxon>Chordata</taxon>
        <taxon>Craniata</taxon>
        <taxon>Vertebrata</taxon>
        <taxon>Euteleostomi</taxon>
        <taxon>Archelosauria</taxon>
        <taxon>Archosauria</taxon>
        <taxon>Dinosauria</taxon>
        <taxon>Saurischia</taxon>
        <taxon>Theropoda</taxon>
        <taxon>Coelurosauria</taxon>
        <taxon>Aves</taxon>
        <taxon>Neognathae</taxon>
        <taxon>Galloanserae</taxon>
        <taxon>Galliformes</taxon>
        <taxon>Odontophoridae</taxon>
        <taxon>Callipepla</taxon>
    </lineage>
</organism>
<accession>A0A226MFT2</accession>
<sequence length="2785" mass="315254">MVFESLVVDVLNRFLGDYVVNLDSSQLKLGIWGGAVALKNLEIKENALSQLDVPFKVKAGHIGQLNLQIPWQNLYTQPVEAVLDGVYLLIVPTASIKYDAEKEARQLLEARQRELQRIEEAKQKIADQDKVKEEKQDTFVEKLVTQVIKNLQVKISNIHVRYEDDTSDKNWNPCLHDESAKLFYKLVRLDNLFAYWNVKSEMFYRCGYNESLVSLKRGVACHNVIPVGYDFVFRPISAQAKLLMNPRSDIDFSTPKMDLDINIKDIAVEFNKPQYFSVMELLESIDMMTRNLPYRKYRPDVPLHNNAKIWWKYVIYGILEVNVQRKLQMWSWEHIRHHRNQVKNYKELYRTKIISKKPNEEILKSLEEFEKVLDIFNITLARQQAEVEATKSGCKIYKPGTKQDDESSGGWFSWIWGWSREDKDEQKQEVKASSLEVLMTSEEKAKLYAAIGYSETAVDPTLPKSYEAMKLSVNLKSMSISIRENNQTPELVKSSLNELSTVFTQRPGAQAIRFETKITSLEVTGMSQENCTPCLLSSRTVYSDSSTSLLSIMFETNPLDEGADQRLRIESQPLEIIYDAVSLLYVIETQKVLDLKINLMASYIIVPQKGFYDCTSNLLLLDLGSLKMESKSRSDISGLKVGQSTIEDIMSRAYDSFDIQLTNENWQEARKLKYSSQHILQPLDVKVEFGRAMVVTDARMPKFKLSGQLPLLSVQISDQKLKSILELVDSIPKAESTPATSTPPKITEAAISPVLSVPHLSQLPVLDLHSFAESESEEEFYDALSSPVEDVPFFEAPSGTLKRASSTRRKKLTKQESLKNMTELQLRFEVAEVLIKLCRLTDNTETPVLQLEVVGLGTELKLRTFDMTASAFLHEVCLLCPEYMDDNDRPVYLVTTLDNVEDDLLTLEYVKADINGPELKTAYHNVLQKIKVNFSSLDVHLHTETLLNAVNYLNSLLPKQETKATEEPVHEKTEDKKDVLKKLTSKKSKHEDVIDLNIWADLSCLRVFIREKKHRIAEIHIEGLDSQVIMKKTATEMTAKLKNIVVVDSDEMALYNKALYITGKEVFNFKMISYINATDGIAYTNMDVVDSRVYLTVGCIQVVFVNKFFSSLLAFINNFQAAKEALTEATVQAAEKAATGVKELAERSSRLALDINIKAPVVIVPQSAVSANVLVADLGLITVKNRFFIAKTKTRYNLPPVVDSMTVKLSELKLYRSCYEQNSLQTEVQLLQPLNLEVTVERNLAAAWYNEVPDIEISGRLKPMNLILSQEDITTILRTLNENIGESSGASPPLQELKDTTSHCSDIRSTSEHSAGVTVVTSAVVEMHSPVKIKTTLKLDFRFDSLTLVLYNSNSKQGTNLDQRDDLLKLAEFKLVLMSAAVKMLSDGSVNASVKLANCTLDDKRQAIQKATPRMVEMKHGFEKKVMMDISYKQGRDGTVLDMIVQEIYLCASMEFLLTVADIFLKANAESAAAQRNLRQSLPLKEQAYYVGNDVGKDYNSGIPGNFCLSKTYLRVVSLVNIDKWEYARADNKVKLELIVLQPCDFFFEMKQSGNNPQSADLMIKSLTVKVSPIIINTVITITSALYQTAESTEEEISQIPSGLWNMKDLKDLKLWFLEESNESKDTNPTTELVPTGQLLKMSIESVVLTLEAGVGHRTVPMLLAKSSFIGEVKNWSTLINLHSWLELEVHYFNEMFGVWEPLLEPLEIEKTDLFKPWILEIKMKKKAKKVLVESDAEEENYKVPDYKTVISISSKDQLNITLSKCGLQMLRLAITVLPSDSFSVLNVEFGAKIFDLKDGDTLNMEYVRTKSESEQFTAMTTLSSKRFYIQICPHNHSTVEKIPLTKVGRCMYRVRHEESGVERSIVCQIDTVEGSKMITIRSPVQIRNHFSIPFNVFDEGRCLGTASPENEFNIPLSSYRSILSLLPIANENGVDGEYDMCEGITFDEIMKNIDTLLQRKCQSVRSTNHSLIINIVTVKDTLTSSLCSDDQWDFPYVVHLWPSVLLHNLLPYHITYSIEGDGNKFDTLQDGCSAQIHNAVLDQTKLDLQLLNYLDQNWKSEYHIKSNLPDISFTTFYCVTELDKTELDIAVHVTYTTGQMVIAIHSPYWMVNKTGRMLQYKADGIHRKHPPDCKKPLLFSFQPKNFLQNNKVQLMVTDSELSDQFSLDTVGSHGSVKCKSHKKDYQVGVTINNSSFNITRIVTFTPFFMISNRSKYTLEVAEEGKEKWIPIVLQQCIPFWPENDANKLLVRVENSNLPPKKINFDKQENCLLLNLDNKDKVEILSLDCRKVIYLVSFFEGLQHIVLFTEDKNVFKLAYESVQAELAEQEIILSLQDVGISLVNNYTRQEVSYIGITSGNDMKIQQSNEIPIRRNYLPALKVEYSSSAHQKSFRIQIYRIQIQNQIPGAIFPFVFYPTKPPKSVTLDSEPKPFTDVSIVMRTAGHSQISHIKYFKVLIQEMDLRLDLGFLNALVEFFTQSDVLNVQQAIKQMYVLILGLDVLGNPFGFIRGLSEGVEAFFYEPYQGAIQGPEEFIEGMALGLKALVGGAVGGLAGAASRITGAMAKGVAAITMDEDYQQKRREAMNKQPTGLREGITRGGKGLVSVRKKEYKKLNELYRGAQKEGAAGFFKGVGKGLVGAVARPTGGIIDMASSTFQGIKKVADSSEDVISLRPPRFFGEDGVIRPYRLRDGTGSQMLQTIENGRFAKLRYIAHAMVNSTDLLMVTKSGVLFVTKGTFGQLTCEWQYTYDEFTKEPFIVDGRRLRIEAKWILSKLEEVRENRPKS</sequence>
<dbReference type="PANTHER" id="PTHR16166">
    <property type="entry name" value="VACUOLAR PROTEIN SORTING-ASSOCIATED PROTEIN VPS13"/>
    <property type="match status" value="1"/>
</dbReference>
<keyword evidence="2" id="KW-0813">Transport</keyword>
<keyword evidence="10" id="KW-1185">Reference proteome</keyword>
<dbReference type="Pfam" id="PF25036">
    <property type="entry name" value="VPS13_VAB"/>
    <property type="match status" value="1"/>
</dbReference>
<dbReference type="GO" id="GO:0006914">
    <property type="term" value="P:autophagy"/>
    <property type="evidence" value="ECO:0007669"/>
    <property type="project" value="TreeGrafter"/>
</dbReference>
<feature type="domain" description="Chorein N-terminal" evidence="5">
    <location>
        <begin position="811"/>
        <end position="996"/>
    </location>
</feature>
<dbReference type="GO" id="GO:0045053">
    <property type="term" value="P:protein retention in Golgi apparatus"/>
    <property type="evidence" value="ECO:0007669"/>
    <property type="project" value="TreeGrafter"/>
</dbReference>
<evidence type="ECO:0000256" key="3">
    <source>
        <dbReference type="ARBA" id="ARBA00023055"/>
    </source>
</evidence>
<dbReference type="InterPro" id="IPR026854">
    <property type="entry name" value="VPS13_N"/>
</dbReference>
<keyword evidence="4" id="KW-0175">Coiled coil</keyword>
<feature type="domain" description="Vacuolar protein sorting-associated protein 13 VPS13 adaptor binding" evidence="7">
    <location>
        <begin position="1824"/>
        <end position="2251"/>
    </location>
</feature>
<dbReference type="InterPro" id="IPR009543">
    <property type="entry name" value="VPS13_VAB"/>
</dbReference>
<name>A0A226MFT2_CALSU</name>
<dbReference type="OrthoDB" id="428159at2759"/>
<dbReference type="Pfam" id="PF25033">
    <property type="entry name" value="VPS13_M"/>
    <property type="match status" value="2"/>
</dbReference>
<keyword evidence="3" id="KW-0445">Lipid transport</keyword>
<dbReference type="GO" id="GO:0006869">
    <property type="term" value="P:lipid transport"/>
    <property type="evidence" value="ECO:0007669"/>
    <property type="project" value="UniProtKB-KW"/>
</dbReference>
<evidence type="ECO:0000256" key="1">
    <source>
        <dbReference type="ARBA" id="ARBA00006545"/>
    </source>
</evidence>
<protein>
    <recommendedName>
        <fullName evidence="11">Vacuolar protein sorting 13 homolog A</fullName>
    </recommendedName>
</protein>
<evidence type="ECO:0000259" key="6">
    <source>
        <dbReference type="Pfam" id="PF25033"/>
    </source>
</evidence>
<gene>
    <name evidence="9" type="ORF">ASZ78_016582</name>
</gene>
<comment type="caution">
    <text evidence="9">The sequence shown here is derived from an EMBL/GenBank/DDBJ whole genome shotgun (WGS) entry which is preliminary data.</text>
</comment>
<feature type="coiled-coil region" evidence="4">
    <location>
        <begin position="98"/>
        <end position="138"/>
    </location>
</feature>
<dbReference type="GO" id="GO:0006623">
    <property type="term" value="P:protein targeting to vacuole"/>
    <property type="evidence" value="ECO:0007669"/>
    <property type="project" value="TreeGrafter"/>
</dbReference>
<dbReference type="InterPro" id="IPR056747">
    <property type="entry name" value="VPS13-like_M"/>
</dbReference>
<evidence type="ECO:0000259" key="8">
    <source>
        <dbReference type="Pfam" id="PF25037"/>
    </source>
</evidence>
<reference evidence="9 10" key="1">
    <citation type="submission" date="2016-07" db="EMBL/GenBank/DDBJ databases">
        <title>Disparate Historic Effective Population Sizes Predicted by Modern Levels of Genome Diversity for the Scaled Quail (Callipepla squamata) and the Northern Bobwhite (Colinus virginianus): Inferences from First and Second Generation Draft Genome Assemblies for Sympatric New World Quail.</title>
        <authorList>
            <person name="Oldeschulte D.L."/>
            <person name="Halley Y.A."/>
            <person name="Bhattarai E.K."/>
            <person name="Brashear W.A."/>
            <person name="Hill J."/>
            <person name="Metz R.P."/>
            <person name="Johnson C.D."/>
            <person name="Rollins D."/>
            <person name="Peterson M.J."/>
            <person name="Bickhart D.M."/>
            <person name="Decker J.E."/>
            <person name="Seabury C.M."/>
        </authorList>
    </citation>
    <scope>NUCLEOTIDE SEQUENCE [LARGE SCALE GENOMIC DNA]</scope>
    <source>
        <strain evidence="9 10">Texas</strain>
        <tissue evidence="9">Leg muscle</tissue>
    </source>
</reference>
<dbReference type="InterPro" id="IPR056748">
    <property type="entry name" value="VPS13-like_C"/>
</dbReference>
<feature type="domain" description="Intermembrane lipid transfer protein VPS13-like C-terminal" evidence="8">
    <location>
        <begin position="2672"/>
        <end position="2766"/>
    </location>
</feature>
<dbReference type="EMBL" id="MCFN01001040">
    <property type="protein sequence ID" value="OXB53879.1"/>
    <property type="molecule type" value="Genomic_DNA"/>
</dbReference>
<evidence type="ECO:0000256" key="4">
    <source>
        <dbReference type="SAM" id="Coils"/>
    </source>
</evidence>
<feature type="domain" description="VPS13-like middle region" evidence="6">
    <location>
        <begin position="1539"/>
        <end position="1771"/>
    </location>
</feature>
<dbReference type="PANTHER" id="PTHR16166:SF22">
    <property type="entry name" value="INTERMEMBRANE LIPID TRANSFER PROTEIN VPS13A"/>
    <property type="match status" value="1"/>
</dbReference>
<evidence type="ECO:0000259" key="5">
    <source>
        <dbReference type="Pfam" id="PF12624"/>
    </source>
</evidence>
<dbReference type="InterPro" id="IPR026847">
    <property type="entry name" value="VPS13"/>
</dbReference>
<evidence type="ECO:0000259" key="7">
    <source>
        <dbReference type="Pfam" id="PF25036"/>
    </source>
</evidence>
<evidence type="ECO:0008006" key="11">
    <source>
        <dbReference type="Google" id="ProtNLM"/>
    </source>
</evidence>
<proteinExistence type="inferred from homology"/>
<dbReference type="Pfam" id="PF25037">
    <property type="entry name" value="VPS13_C"/>
    <property type="match status" value="1"/>
</dbReference>